<evidence type="ECO:0000313" key="2">
    <source>
        <dbReference type="Proteomes" id="UP000467636"/>
    </source>
</evidence>
<dbReference type="RefSeq" id="WP_157997553.1">
    <property type="nucleotide sequence ID" value="NZ_AP022564.1"/>
</dbReference>
<name>A0AAD1MDV7_9MYCO</name>
<organism evidence="1 2">
    <name type="scientific">Mycolicibacter terrae</name>
    <dbReference type="NCBI Taxonomy" id="1788"/>
    <lineage>
        <taxon>Bacteria</taxon>
        <taxon>Bacillati</taxon>
        <taxon>Actinomycetota</taxon>
        <taxon>Actinomycetes</taxon>
        <taxon>Mycobacteriales</taxon>
        <taxon>Mycobacteriaceae</taxon>
        <taxon>Mycolicibacter</taxon>
    </lineage>
</organism>
<dbReference type="EMBL" id="AP022564">
    <property type="protein sequence ID" value="BBX20652.1"/>
    <property type="molecule type" value="Genomic_DNA"/>
</dbReference>
<proteinExistence type="predicted"/>
<dbReference type="Proteomes" id="UP000467636">
    <property type="component" value="Chromosome"/>
</dbReference>
<accession>A0AAD1MDV7</accession>
<gene>
    <name evidence="1" type="ORF">MTER_00630</name>
</gene>
<evidence type="ECO:0000313" key="1">
    <source>
        <dbReference type="EMBL" id="BBX20652.1"/>
    </source>
</evidence>
<reference evidence="1 2" key="1">
    <citation type="journal article" date="2019" name="Emerg. Microbes Infect.">
        <title>Comprehensive subspecies identification of 175 nontuberculous mycobacteria species based on 7547 genomic profiles.</title>
        <authorList>
            <person name="Matsumoto Y."/>
            <person name="Kinjo T."/>
            <person name="Motooka D."/>
            <person name="Nabeya D."/>
            <person name="Jung N."/>
            <person name="Uechi K."/>
            <person name="Horii T."/>
            <person name="Iida T."/>
            <person name="Fujita J."/>
            <person name="Nakamura S."/>
        </authorList>
    </citation>
    <scope>NUCLEOTIDE SEQUENCE [LARGE SCALE GENOMIC DNA]</scope>
    <source>
        <strain evidence="1 2">JCM 12143</strain>
    </source>
</reference>
<dbReference type="AlphaFoldDB" id="A0AAD1MDV7"/>
<keyword evidence="2" id="KW-1185">Reference proteome</keyword>
<protein>
    <submittedName>
        <fullName evidence="1">Uncharacterized protein</fullName>
    </submittedName>
</protein>
<sequence length="50" mass="5746">MRAEEGDESIQDYAAEAAEAQDRVAGRSWWTRLRDVLGALNPLQRHRGRH</sequence>